<evidence type="ECO:0000313" key="2">
    <source>
        <dbReference type="EMBL" id="KAF5938954.1"/>
    </source>
</evidence>
<feature type="compositionally biased region" description="Low complexity" evidence="1">
    <location>
        <begin position="28"/>
        <end position="43"/>
    </location>
</feature>
<accession>A0A7J7GHQ5</accession>
<gene>
    <name evidence="2" type="ORF">HYC85_023213</name>
</gene>
<keyword evidence="3" id="KW-1185">Reference proteome</keyword>
<evidence type="ECO:0000256" key="1">
    <source>
        <dbReference type="SAM" id="MobiDB-lite"/>
    </source>
</evidence>
<reference evidence="2 3" key="2">
    <citation type="submission" date="2020-07" db="EMBL/GenBank/DDBJ databases">
        <title>Genome assembly of wild tea tree DASZ reveals pedigree and selection history of tea varieties.</title>
        <authorList>
            <person name="Zhang W."/>
        </authorList>
    </citation>
    <scope>NUCLEOTIDE SEQUENCE [LARGE SCALE GENOMIC DNA]</scope>
    <source>
        <strain evidence="3">cv. G240</strain>
        <tissue evidence="2">Leaf</tissue>
    </source>
</reference>
<dbReference type="AlphaFoldDB" id="A0A7J7GHQ5"/>
<sequence length="50" mass="5278">MDSYFSSSNSVCRVIEGSPNSTVKSLPRNRSSTSARNRSSPSALSATPSI</sequence>
<name>A0A7J7GHQ5_CAMSI</name>
<evidence type="ECO:0000313" key="3">
    <source>
        <dbReference type="Proteomes" id="UP000593564"/>
    </source>
</evidence>
<proteinExistence type="predicted"/>
<dbReference type="Proteomes" id="UP000593564">
    <property type="component" value="Unassembled WGS sequence"/>
</dbReference>
<protein>
    <submittedName>
        <fullName evidence="2">Uncharacterized protein</fullName>
    </submittedName>
</protein>
<reference evidence="3" key="1">
    <citation type="journal article" date="2020" name="Nat. Commun.">
        <title>Genome assembly of wild tea tree DASZ reveals pedigree and selection history of tea varieties.</title>
        <authorList>
            <person name="Zhang W."/>
            <person name="Zhang Y."/>
            <person name="Qiu H."/>
            <person name="Guo Y."/>
            <person name="Wan H."/>
            <person name="Zhang X."/>
            <person name="Scossa F."/>
            <person name="Alseekh S."/>
            <person name="Zhang Q."/>
            <person name="Wang P."/>
            <person name="Xu L."/>
            <person name="Schmidt M.H."/>
            <person name="Jia X."/>
            <person name="Li D."/>
            <person name="Zhu A."/>
            <person name="Guo F."/>
            <person name="Chen W."/>
            <person name="Ni D."/>
            <person name="Usadel B."/>
            <person name="Fernie A.R."/>
            <person name="Wen W."/>
        </authorList>
    </citation>
    <scope>NUCLEOTIDE SEQUENCE [LARGE SCALE GENOMIC DNA]</scope>
    <source>
        <strain evidence="3">cv. G240</strain>
    </source>
</reference>
<feature type="region of interest" description="Disordered" evidence="1">
    <location>
        <begin position="16"/>
        <end position="50"/>
    </location>
</feature>
<dbReference type="EMBL" id="JACBKZ010000011">
    <property type="protein sequence ID" value="KAF5938954.1"/>
    <property type="molecule type" value="Genomic_DNA"/>
</dbReference>
<organism evidence="2 3">
    <name type="scientific">Camellia sinensis</name>
    <name type="common">Tea plant</name>
    <name type="synonym">Thea sinensis</name>
    <dbReference type="NCBI Taxonomy" id="4442"/>
    <lineage>
        <taxon>Eukaryota</taxon>
        <taxon>Viridiplantae</taxon>
        <taxon>Streptophyta</taxon>
        <taxon>Embryophyta</taxon>
        <taxon>Tracheophyta</taxon>
        <taxon>Spermatophyta</taxon>
        <taxon>Magnoliopsida</taxon>
        <taxon>eudicotyledons</taxon>
        <taxon>Gunneridae</taxon>
        <taxon>Pentapetalae</taxon>
        <taxon>asterids</taxon>
        <taxon>Ericales</taxon>
        <taxon>Theaceae</taxon>
        <taxon>Camellia</taxon>
    </lineage>
</organism>
<comment type="caution">
    <text evidence="2">The sequence shown here is derived from an EMBL/GenBank/DDBJ whole genome shotgun (WGS) entry which is preliminary data.</text>
</comment>